<name>A0A8S5Q420_9CAUD</name>
<accession>A0A8S5Q420</accession>
<proteinExistence type="predicted"/>
<dbReference type="EMBL" id="BK015568">
    <property type="protein sequence ID" value="DAE13752.1"/>
    <property type="molecule type" value="Genomic_DNA"/>
</dbReference>
<evidence type="ECO:0000313" key="2">
    <source>
        <dbReference type="EMBL" id="DAE13752.1"/>
    </source>
</evidence>
<protein>
    <submittedName>
        <fullName evidence="2">Uncharacterized protein</fullName>
    </submittedName>
</protein>
<feature type="compositionally biased region" description="Basic residues" evidence="1">
    <location>
        <begin position="1"/>
        <end position="25"/>
    </location>
</feature>
<evidence type="ECO:0000256" key="1">
    <source>
        <dbReference type="SAM" id="MobiDB-lite"/>
    </source>
</evidence>
<sequence length="37" mass="4488">MRSGRKRRKKKPLRSVRKSERKRNNRCLINGNLSAHR</sequence>
<reference evidence="2" key="1">
    <citation type="journal article" date="2021" name="Proc. Natl. Acad. Sci. U.S.A.">
        <title>A Catalog of Tens of Thousands of Viruses from Human Metagenomes Reveals Hidden Associations with Chronic Diseases.</title>
        <authorList>
            <person name="Tisza M.J."/>
            <person name="Buck C.B."/>
        </authorList>
    </citation>
    <scope>NUCLEOTIDE SEQUENCE</scope>
    <source>
        <strain evidence="2">CtQqU1</strain>
    </source>
</reference>
<organism evidence="2">
    <name type="scientific">Siphoviridae sp. ctQqU1</name>
    <dbReference type="NCBI Taxonomy" id="2825496"/>
    <lineage>
        <taxon>Viruses</taxon>
        <taxon>Duplodnaviria</taxon>
        <taxon>Heunggongvirae</taxon>
        <taxon>Uroviricota</taxon>
        <taxon>Caudoviricetes</taxon>
    </lineage>
</organism>
<feature type="region of interest" description="Disordered" evidence="1">
    <location>
        <begin position="1"/>
        <end position="37"/>
    </location>
</feature>